<dbReference type="PANTHER" id="PTHR48020">
    <property type="entry name" value="PROTON MYO-INOSITOL COTRANSPORTER"/>
    <property type="match status" value="1"/>
</dbReference>
<comment type="subcellular location">
    <subcellularLocation>
        <location evidence="1">Cell membrane</location>
        <topology evidence="1">Multi-pass membrane protein</topology>
    </subcellularLocation>
</comment>
<dbReference type="Proteomes" id="UP000011666">
    <property type="component" value="Unassembled WGS sequence"/>
</dbReference>
<sequence length="506" mass="53593">MTPTGTRSTTGQSESSPVVITDAGDVDRAIDGRPIQGRRHVFVIVLAFAGLGFEGFFVGALSGGMSTLKEQLGLDGDAVGTFSGLGYAASIVAALACARIGDRVGRVRLLVGAKVLAVIGATVMATAGSFDMLLAGRVTSGIAYGIDLGIALAYLAEFLPKARRNWLNFSQAQWYTSTSLALLVTLVVTELGAGLDTWRWVLGVAAVVAFVLFLCRLIFMPESARWLAARGDLPGAARSLTRLYREPFVAEAAASAPAPAVTVPWSALWTPGYRRRTVLANIVGFTEALQYFAIAFYLPIISLELFGGGITMAIAGSLVFNVFGIIGGFLAVRFTQRLGLRVATAWGYAGVAVSILVLALWTDIPLWAGFLVPSVFIFCHAIAPGTAGLTMGSLAYRSELRARGSQLVTISRSAAGVTGLYCFPVLQSAVGTSTTLLIFLVAAPLTGLVACLVITWEPLSNESDRELDMLSDMPSRPVARSDRSMGDENEPESREAAHDDERIGPR</sequence>
<feature type="region of interest" description="Disordered" evidence="6">
    <location>
        <begin position="465"/>
        <end position="506"/>
    </location>
</feature>
<dbReference type="SUPFAM" id="SSF103473">
    <property type="entry name" value="MFS general substrate transporter"/>
    <property type="match status" value="1"/>
</dbReference>
<dbReference type="PROSITE" id="PS50850">
    <property type="entry name" value="MFS"/>
    <property type="match status" value="1"/>
</dbReference>
<gene>
    <name evidence="9" type="ORF">GS4_15_00130</name>
</gene>
<feature type="transmembrane region" description="Helical" evidence="7">
    <location>
        <begin position="78"/>
        <end position="97"/>
    </location>
</feature>
<evidence type="ECO:0000256" key="1">
    <source>
        <dbReference type="ARBA" id="ARBA00004651"/>
    </source>
</evidence>
<feature type="transmembrane region" description="Helical" evidence="7">
    <location>
        <begin position="338"/>
        <end position="361"/>
    </location>
</feature>
<feature type="transmembrane region" description="Helical" evidence="7">
    <location>
        <begin position="41"/>
        <end position="66"/>
    </location>
</feature>
<dbReference type="GO" id="GO:0005886">
    <property type="term" value="C:plasma membrane"/>
    <property type="evidence" value="ECO:0007669"/>
    <property type="project" value="UniProtKB-SubCell"/>
</dbReference>
<evidence type="ECO:0000313" key="9">
    <source>
        <dbReference type="EMBL" id="GAC68364.1"/>
    </source>
</evidence>
<feature type="transmembrane region" description="Helical" evidence="7">
    <location>
        <begin position="367"/>
        <end position="389"/>
    </location>
</feature>
<feature type="transmembrane region" description="Helical" evidence="7">
    <location>
        <begin position="142"/>
        <end position="160"/>
    </location>
</feature>
<name>M0QIV8_9ACTN</name>
<dbReference type="InterPro" id="IPR020846">
    <property type="entry name" value="MFS_dom"/>
</dbReference>
<feature type="transmembrane region" description="Helical" evidence="7">
    <location>
        <begin position="410"/>
        <end position="430"/>
    </location>
</feature>
<dbReference type="AlphaFoldDB" id="M0QIV8"/>
<feature type="transmembrane region" description="Helical" evidence="7">
    <location>
        <begin position="200"/>
        <end position="219"/>
    </location>
</feature>
<dbReference type="GO" id="GO:0022857">
    <property type="term" value="F:transmembrane transporter activity"/>
    <property type="evidence" value="ECO:0007669"/>
    <property type="project" value="InterPro"/>
</dbReference>
<dbReference type="InterPro" id="IPR005828">
    <property type="entry name" value="MFS_sugar_transport-like"/>
</dbReference>
<dbReference type="Gene3D" id="1.20.1250.20">
    <property type="entry name" value="MFS general substrate transporter like domains"/>
    <property type="match status" value="1"/>
</dbReference>
<keyword evidence="4 7" id="KW-1133">Transmembrane helix</keyword>
<organism evidence="9 10">
    <name type="scientific">Gordonia soli NBRC 108243</name>
    <dbReference type="NCBI Taxonomy" id="1223545"/>
    <lineage>
        <taxon>Bacteria</taxon>
        <taxon>Bacillati</taxon>
        <taxon>Actinomycetota</taxon>
        <taxon>Actinomycetes</taxon>
        <taxon>Mycobacteriales</taxon>
        <taxon>Gordoniaceae</taxon>
        <taxon>Gordonia</taxon>
    </lineage>
</organism>
<evidence type="ECO:0000313" key="10">
    <source>
        <dbReference type="Proteomes" id="UP000011666"/>
    </source>
</evidence>
<reference evidence="9 10" key="1">
    <citation type="submission" date="2013-01" db="EMBL/GenBank/DDBJ databases">
        <title>Whole genome shotgun sequence of Gordonia soli NBRC 108243.</title>
        <authorList>
            <person name="Isaki-Nakamura S."/>
            <person name="Hosoyama A."/>
            <person name="Tsuchikane K."/>
            <person name="Ando Y."/>
            <person name="Baba S."/>
            <person name="Ohji S."/>
            <person name="Hamada M."/>
            <person name="Tamura T."/>
            <person name="Yamazoe A."/>
            <person name="Yamazaki S."/>
            <person name="Fujita N."/>
        </authorList>
    </citation>
    <scope>NUCLEOTIDE SEQUENCE [LARGE SCALE GENOMIC DNA]</scope>
    <source>
        <strain evidence="9 10">NBRC 108243</strain>
    </source>
</reference>
<dbReference type="InterPro" id="IPR050814">
    <property type="entry name" value="Myo-inositol_Transporter"/>
</dbReference>
<feature type="transmembrane region" description="Helical" evidence="7">
    <location>
        <begin position="278"/>
        <end position="300"/>
    </location>
</feature>
<feature type="transmembrane region" description="Helical" evidence="7">
    <location>
        <begin position="172"/>
        <end position="194"/>
    </location>
</feature>
<feature type="domain" description="Major facilitator superfamily (MFS) profile" evidence="8">
    <location>
        <begin position="43"/>
        <end position="461"/>
    </location>
</feature>
<dbReference type="InterPro" id="IPR036259">
    <property type="entry name" value="MFS_trans_sf"/>
</dbReference>
<dbReference type="Pfam" id="PF00083">
    <property type="entry name" value="Sugar_tr"/>
    <property type="match status" value="1"/>
</dbReference>
<keyword evidence="3 7" id="KW-0812">Transmembrane</keyword>
<protein>
    <submittedName>
        <fullName evidence="9">Putative major facilitator superfamily transporter</fullName>
    </submittedName>
</protein>
<proteinExistence type="predicted"/>
<evidence type="ECO:0000256" key="4">
    <source>
        <dbReference type="ARBA" id="ARBA00022989"/>
    </source>
</evidence>
<accession>M0QIV8</accession>
<dbReference type="EMBL" id="BANX01000015">
    <property type="protein sequence ID" value="GAC68364.1"/>
    <property type="molecule type" value="Genomic_DNA"/>
</dbReference>
<dbReference type="PANTHER" id="PTHR48020:SF12">
    <property type="entry name" value="PROTON MYO-INOSITOL COTRANSPORTER"/>
    <property type="match status" value="1"/>
</dbReference>
<comment type="caution">
    <text evidence="9">The sequence shown here is derived from an EMBL/GenBank/DDBJ whole genome shotgun (WGS) entry which is preliminary data.</text>
</comment>
<dbReference type="eggNOG" id="COG2223">
    <property type="taxonomic scope" value="Bacteria"/>
</dbReference>
<evidence type="ECO:0000259" key="8">
    <source>
        <dbReference type="PROSITE" id="PS50850"/>
    </source>
</evidence>
<evidence type="ECO:0000256" key="5">
    <source>
        <dbReference type="ARBA" id="ARBA00023136"/>
    </source>
</evidence>
<evidence type="ECO:0000256" key="7">
    <source>
        <dbReference type="SAM" id="Phobius"/>
    </source>
</evidence>
<feature type="transmembrane region" description="Helical" evidence="7">
    <location>
        <begin position="306"/>
        <end position="331"/>
    </location>
</feature>
<feature type="transmembrane region" description="Helical" evidence="7">
    <location>
        <begin position="436"/>
        <end position="456"/>
    </location>
</feature>
<feature type="transmembrane region" description="Helical" evidence="7">
    <location>
        <begin position="109"/>
        <end position="130"/>
    </location>
</feature>
<evidence type="ECO:0000256" key="3">
    <source>
        <dbReference type="ARBA" id="ARBA00022692"/>
    </source>
</evidence>
<evidence type="ECO:0000256" key="2">
    <source>
        <dbReference type="ARBA" id="ARBA00022448"/>
    </source>
</evidence>
<keyword evidence="10" id="KW-1185">Reference proteome</keyword>
<feature type="compositionally biased region" description="Basic and acidic residues" evidence="6">
    <location>
        <begin position="479"/>
        <end position="506"/>
    </location>
</feature>
<dbReference type="STRING" id="1223545.GS4_15_00130"/>
<evidence type="ECO:0000256" key="6">
    <source>
        <dbReference type="SAM" id="MobiDB-lite"/>
    </source>
</evidence>
<keyword evidence="2" id="KW-0813">Transport</keyword>
<keyword evidence="5 7" id="KW-0472">Membrane</keyword>